<dbReference type="GO" id="GO:0008803">
    <property type="term" value="F:bis(5'-nucleosyl)-tetraphosphatase (symmetrical) activity"/>
    <property type="evidence" value="ECO:0007669"/>
    <property type="project" value="TreeGrafter"/>
</dbReference>
<dbReference type="AlphaFoldDB" id="A0A1Q8E8N9"/>
<dbReference type="RefSeq" id="WP_075104511.1">
    <property type="nucleotide sequence ID" value="NZ_MSJM01000003.1"/>
</dbReference>
<dbReference type="GO" id="GO:0110154">
    <property type="term" value="P:RNA decapping"/>
    <property type="evidence" value="ECO:0007669"/>
    <property type="project" value="TreeGrafter"/>
</dbReference>
<keyword evidence="3" id="KW-1185">Reference proteome</keyword>
<dbReference type="Proteomes" id="UP000186890">
    <property type="component" value="Unassembled WGS sequence"/>
</dbReference>
<dbReference type="InterPro" id="IPR029052">
    <property type="entry name" value="Metallo-depent_PP-like"/>
</dbReference>
<evidence type="ECO:0000313" key="2">
    <source>
        <dbReference type="EMBL" id="OLF48160.1"/>
    </source>
</evidence>
<dbReference type="InterPro" id="IPR004843">
    <property type="entry name" value="Calcineurin-like_PHP"/>
</dbReference>
<gene>
    <name evidence="2" type="ORF">BU202_03980</name>
</gene>
<evidence type="ECO:0000259" key="1">
    <source>
        <dbReference type="Pfam" id="PF00149"/>
    </source>
</evidence>
<comment type="caution">
    <text evidence="2">The sequence shown here is derived from an EMBL/GenBank/DDBJ whole genome shotgun (WGS) entry which is preliminary data.</text>
</comment>
<dbReference type="Pfam" id="PF00149">
    <property type="entry name" value="Metallophos"/>
    <property type="match status" value="1"/>
</dbReference>
<organism evidence="2 3">
    <name type="scientific">Streptococcus cuniculi</name>
    <dbReference type="NCBI Taxonomy" id="1432788"/>
    <lineage>
        <taxon>Bacteria</taxon>
        <taxon>Bacillati</taxon>
        <taxon>Bacillota</taxon>
        <taxon>Bacilli</taxon>
        <taxon>Lactobacillales</taxon>
        <taxon>Streptococcaceae</taxon>
        <taxon>Streptococcus</taxon>
    </lineage>
</organism>
<dbReference type="OrthoDB" id="384253at2"/>
<dbReference type="GO" id="GO:0005737">
    <property type="term" value="C:cytoplasm"/>
    <property type="evidence" value="ECO:0007669"/>
    <property type="project" value="TreeGrafter"/>
</dbReference>
<dbReference type="SUPFAM" id="SSF56300">
    <property type="entry name" value="Metallo-dependent phosphatases"/>
    <property type="match status" value="1"/>
</dbReference>
<dbReference type="Gene3D" id="3.60.21.10">
    <property type="match status" value="1"/>
</dbReference>
<sequence length="243" mass="27240">MSRYFVIGDVHGKAGMLDSLLKAWKEEDQLIFLGDLIDRGENGRAVLERVKDLVEQKNAICLSGNHEYMFLAWLDNPEERYDHYRRNGGDTTINSILGRPLDAPVDGICDAKRVIEEAGDLVAFIRQMPFHVETEHLIFVHAGLDLTLDKWQDTTDYQKVWLRAPFHEAENKTGKGIVFGHTPTTYLTGEPMESSKLWQTADGKIGMDGGAVYGGVLHGILFENGEIAEHYAICNDGFVANDD</sequence>
<protein>
    <submittedName>
        <fullName evidence="2">Serine/threonine protein phosphatase</fullName>
    </submittedName>
</protein>
<accession>A0A1Q8E8N9</accession>
<dbReference type="PANTHER" id="PTHR42850">
    <property type="entry name" value="METALLOPHOSPHOESTERASE"/>
    <property type="match status" value="1"/>
</dbReference>
<evidence type="ECO:0000313" key="3">
    <source>
        <dbReference type="Proteomes" id="UP000186890"/>
    </source>
</evidence>
<dbReference type="EMBL" id="MSJM01000003">
    <property type="protein sequence ID" value="OLF48160.1"/>
    <property type="molecule type" value="Genomic_DNA"/>
</dbReference>
<feature type="domain" description="Calcineurin-like phosphoesterase" evidence="1">
    <location>
        <begin position="3"/>
        <end position="185"/>
    </location>
</feature>
<dbReference type="PANTHER" id="PTHR42850:SF4">
    <property type="entry name" value="ZINC-DEPENDENT ENDOPOLYPHOSPHATASE"/>
    <property type="match status" value="1"/>
</dbReference>
<proteinExistence type="predicted"/>
<dbReference type="GO" id="GO:0016791">
    <property type="term" value="F:phosphatase activity"/>
    <property type="evidence" value="ECO:0007669"/>
    <property type="project" value="TreeGrafter"/>
</dbReference>
<reference evidence="3" key="1">
    <citation type="submission" date="2016-12" db="EMBL/GenBank/DDBJ databases">
        <authorList>
            <person name="Gulvik C.A."/>
        </authorList>
    </citation>
    <scope>NUCLEOTIDE SEQUENCE [LARGE SCALE GENOMIC DNA]</scope>
    <source>
        <strain evidence="3">NED12-00049-6B</strain>
    </source>
</reference>
<name>A0A1Q8E8N9_9STRE</name>
<dbReference type="InterPro" id="IPR050126">
    <property type="entry name" value="Ap4A_hydrolase"/>
</dbReference>